<dbReference type="Proteomes" id="UP000250078">
    <property type="component" value="Unassembled WGS sequence"/>
</dbReference>
<sequence length="120" mass="14297">YTITSIIYSSRAKKRSNFFTLLMDIYLMGSRVKRRVFKTLSSFRLYYSYYLANCIINSIAKEVERHLKTLAYNQQTVVIYDNVNFKDIKRDKLLSYTSVIYLLITATIIFYPELPLFRLC</sequence>
<gene>
    <name evidence="1" type="ORF">K441DRAFT_593970</name>
</gene>
<accession>A0ACC8EMX4</accession>
<keyword evidence="2" id="KW-1185">Reference proteome</keyword>
<organism evidence="1 2">
    <name type="scientific">Cenococcum geophilum 1.58</name>
    <dbReference type="NCBI Taxonomy" id="794803"/>
    <lineage>
        <taxon>Eukaryota</taxon>
        <taxon>Fungi</taxon>
        <taxon>Dikarya</taxon>
        <taxon>Ascomycota</taxon>
        <taxon>Pezizomycotina</taxon>
        <taxon>Dothideomycetes</taxon>
        <taxon>Pleosporomycetidae</taxon>
        <taxon>Gloniales</taxon>
        <taxon>Gloniaceae</taxon>
        <taxon>Cenococcum</taxon>
    </lineage>
</organism>
<feature type="non-terminal residue" evidence="1">
    <location>
        <position position="1"/>
    </location>
</feature>
<name>A0ACC8EMX4_9PEZI</name>
<evidence type="ECO:0000313" key="2">
    <source>
        <dbReference type="Proteomes" id="UP000250078"/>
    </source>
</evidence>
<dbReference type="EMBL" id="KV748260">
    <property type="protein sequence ID" value="OCK87549.1"/>
    <property type="molecule type" value="Genomic_DNA"/>
</dbReference>
<protein>
    <submittedName>
        <fullName evidence="1">Uncharacterized protein</fullName>
    </submittedName>
</protein>
<reference evidence="1 2" key="1">
    <citation type="journal article" date="2016" name="Nat. Commun.">
        <title>Ectomycorrhizal ecology is imprinted in the genome of the dominant symbiotic fungus Cenococcum geophilum.</title>
        <authorList>
            <consortium name="DOE Joint Genome Institute"/>
            <person name="Peter M."/>
            <person name="Kohler A."/>
            <person name="Ohm R.A."/>
            <person name="Kuo A."/>
            <person name="Krutzmann J."/>
            <person name="Morin E."/>
            <person name="Arend M."/>
            <person name="Barry K.W."/>
            <person name="Binder M."/>
            <person name="Choi C."/>
            <person name="Clum A."/>
            <person name="Copeland A."/>
            <person name="Grisel N."/>
            <person name="Haridas S."/>
            <person name="Kipfer T."/>
            <person name="LaButti K."/>
            <person name="Lindquist E."/>
            <person name="Lipzen A."/>
            <person name="Maire R."/>
            <person name="Meier B."/>
            <person name="Mihaltcheva S."/>
            <person name="Molinier V."/>
            <person name="Murat C."/>
            <person name="Poggeler S."/>
            <person name="Quandt C.A."/>
            <person name="Sperisen C."/>
            <person name="Tritt A."/>
            <person name="Tisserant E."/>
            <person name="Crous P.W."/>
            <person name="Henrissat B."/>
            <person name="Nehls U."/>
            <person name="Egli S."/>
            <person name="Spatafora J.W."/>
            <person name="Grigoriev I.V."/>
            <person name="Martin F.M."/>
        </authorList>
    </citation>
    <scope>NUCLEOTIDE SEQUENCE [LARGE SCALE GENOMIC DNA]</scope>
    <source>
        <strain evidence="1 2">1.58</strain>
    </source>
</reference>
<evidence type="ECO:0000313" key="1">
    <source>
        <dbReference type="EMBL" id="OCK87549.1"/>
    </source>
</evidence>
<proteinExistence type="predicted"/>